<reference evidence="2 3" key="1">
    <citation type="submission" date="2021-06" db="EMBL/GenBank/DDBJ databases">
        <authorList>
            <person name="Kallberg Y."/>
            <person name="Tangrot J."/>
            <person name="Rosling A."/>
        </authorList>
    </citation>
    <scope>NUCLEOTIDE SEQUENCE [LARGE SCALE GENOMIC DNA]</scope>
    <source>
        <strain evidence="2 3">120-4 pot B 10/14</strain>
    </source>
</reference>
<feature type="non-terminal residue" evidence="2">
    <location>
        <position position="380"/>
    </location>
</feature>
<organism evidence="2 3">
    <name type="scientific">Gigaspora margarita</name>
    <dbReference type="NCBI Taxonomy" id="4874"/>
    <lineage>
        <taxon>Eukaryota</taxon>
        <taxon>Fungi</taxon>
        <taxon>Fungi incertae sedis</taxon>
        <taxon>Mucoromycota</taxon>
        <taxon>Glomeromycotina</taxon>
        <taxon>Glomeromycetes</taxon>
        <taxon>Diversisporales</taxon>
        <taxon>Gigasporaceae</taxon>
        <taxon>Gigaspora</taxon>
    </lineage>
</organism>
<feature type="non-terminal residue" evidence="2">
    <location>
        <position position="1"/>
    </location>
</feature>
<dbReference type="Pfam" id="PF13843">
    <property type="entry name" value="DDE_Tnp_1_7"/>
    <property type="match status" value="1"/>
</dbReference>
<gene>
    <name evidence="2" type="ORF">GMARGA_LOCUS35730</name>
</gene>
<evidence type="ECO:0000259" key="1">
    <source>
        <dbReference type="Pfam" id="PF13843"/>
    </source>
</evidence>
<protein>
    <submittedName>
        <fullName evidence="2">30657_t:CDS:1</fullName>
    </submittedName>
</protein>
<feature type="domain" description="PiggyBac transposable element-derived protein" evidence="1">
    <location>
        <begin position="149"/>
        <end position="327"/>
    </location>
</feature>
<evidence type="ECO:0000313" key="2">
    <source>
        <dbReference type="EMBL" id="CAG8841967.1"/>
    </source>
</evidence>
<evidence type="ECO:0000313" key="3">
    <source>
        <dbReference type="Proteomes" id="UP000789901"/>
    </source>
</evidence>
<accession>A0ABN7WXE3</accession>
<dbReference type="InterPro" id="IPR029526">
    <property type="entry name" value="PGBD"/>
</dbReference>
<keyword evidence="3" id="KW-1185">Reference proteome</keyword>
<dbReference type="Proteomes" id="UP000789901">
    <property type="component" value="Unassembled WGS sequence"/>
</dbReference>
<sequence length="380" mass="44096">VFIVQDAKNIKQDNCWSTSKFQSINTTEEIVQQHLQHHGGNWKNTCFYGVIIGELTRGHQKFQVKLEQIENTVVEILAGNLRYKKQITLSQAIPANIDREVDIAHKDLSDDNESSSEEEDSDNADINISSIGQASPYEFLCRYLPINYIRQNVINSINIRGREIPNWIDVTFREYMSWLGLWVLISAFPVADRHFYWRTMQELTKPMTLFNFQCWISLAQFEQIISYHTLEMPHELEVPNLSDPLYSVHNFVNAFNNNLIEAVKPGSTLCIDESINSWLGGKNKISGHRKIPRKPHPIGQEWKTFANSSTNIIIQLEPCEDKEIEKTKQYVSDYNIGNSWFGSPKVCIALMQNGLYGIFHIKKRREWPLNYPRDMVQKLD</sequence>
<dbReference type="EMBL" id="CAJVQB010067496">
    <property type="protein sequence ID" value="CAG8841967.1"/>
    <property type="molecule type" value="Genomic_DNA"/>
</dbReference>
<proteinExistence type="predicted"/>
<comment type="caution">
    <text evidence="2">The sequence shown here is derived from an EMBL/GenBank/DDBJ whole genome shotgun (WGS) entry which is preliminary data.</text>
</comment>
<name>A0ABN7WXE3_GIGMA</name>